<proteinExistence type="predicted"/>
<dbReference type="Gene3D" id="3.30.420.40">
    <property type="match status" value="2"/>
</dbReference>
<dbReference type="RefSeq" id="WP_390227264.1">
    <property type="nucleotide sequence ID" value="NZ_JBHSCN010000002.1"/>
</dbReference>
<dbReference type="PIRSF" id="PIRSF019169">
    <property type="entry name" value="PilM"/>
    <property type="match status" value="1"/>
</dbReference>
<gene>
    <name evidence="2" type="primary">pilM</name>
    <name evidence="2" type="ORF">ACFOYW_03535</name>
</gene>
<reference evidence="3" key="1">
    <citation type="journal article" date="2019" name="Int. J. Syst. Evol. Microbiol.">
        <title>The Global Catalogue of Microorganisms (GCM) 10K type strain sequencing project: providing services to taxonomists for standard genome sequencing and annotation.</title>
        <authorList>
            <consortium name="The Broad Institute Genomics Platform"/>
            <consortium name="The Broad Institute Genome Sequencing Center for Infectious Disease"/>
            <person name="Wu L."/>
            <person name="Ma J."/>
        </authorList>
    </citation>
    <scope>NUCLEOTIDE SEQUENCE [LARGE SCALE GENOMIC DNA]</scope>
    <source>
        <strain evidence="3">CGMCC 1.10363</strain>
    </source>
</reference>
<accession>A0ABV8Q3S9</accession>
<dbReference type="SUPFAM" id="SSF53067">
    <property type="entry name" value="Actin-like ATPase domain"/>
    <property type="match status" value="2"/>
</dbReference>
<keyword evidence="3" id="KW-1185">Reference proteome</keyword>
<evidence type="ECO:0000259" key="1">
    <source>
        <dbReference type="SMART" id="SM00842"/>
    </source>
</evidence>
<name>A0ABV8Q3S9_9MICO</name>
<dbReference type="InterPro" id="IPR050696">
    <property type="entry name" value="FtsA/MreB"/>
</dbReference>
<dbReference type="InterPro" id="IPR003494">
    <property type="entry name" value="SHS2_FtsA"/>
</dbReference>
<dbReference type="NCBIfam" id="TIGR01175">
    <property type="entry name" value="pilM"/>
    <property type="match status" value="1"/>
</dbReference>
<dbReference type="CDD" id="cd24049">
    <property type="entry name" value="ASKHA_NBD_PilM"/>
    <property type="match status" value="1"/>
</dbReference>
<dbReference type="InterPro" id="IPR005883">
    <property type="entry name" value="PilM"/>
</dbReference>
<dbReference type="SMART" id="SM00842">
    <property type="entry name" value="FtsA"/>
    <property type="match status" value="1"/>
</dbReference>
<sequence length="349" mass="36328">MTTPVLGIDIGSESVRAVELVPDGHGRATLHRYHEVSLPAGAVVRGEVQEPLTVTTAIKQLRARGGFKTKKAIVGVSNQKVIARDFSVPHAPLRQIRETLPFHAQDLLPVPAAEALLDFYPVSESQGDEGRMINGLLLAAVKDAVLGNVKAVQSAGLDLQNVDLIPFALVRALLDRAALGGTTAIIDLGASSTTVVIARGGVPQFVRIIPSGSADLTQALAQRLEITTDAADAVKQKLGLARSVADADEHRAVQVIYDQSNEILGSLRNTVNYFTNVHPDMPVEGIIITGGAAALPGLMNALADVTRLPVGLGNPFANVTLGRGIDEQHVAGAHGVAAVAVGLALGSVA</sequence>
<protein>
    <submittedName>
        <fullName evidence="2">Type IV pilus assembly protein PilM</fullName>
    </submittedName>
</protein>
<dbReference type="InterPro" id="IPR043129">
    <property type="entry name" value="ATPase_NBD"/>
</dbReference>
<feature type="domain" description="SHS2" evidence="1">
    <location>
        <begin position="5"/>
        <end position="173"/>
    </location>
</feature>
<organism evidence="2 3">
    <name type="scientific">Gryllotalpicola reticulitermitis</name>
    <dbReference type="NCBI Taxonomy" id="1184153"/>
    <lineage>
        <taxon>Bacteria</taxon>
        <taxon>Bacillati</taxon>
        <taxon>Actinomycetota</taxon>
        <taxon>Actinomycetes</taxon>
        <taxon>Micrococcales</taxon>
        <taxon>Microbacteriaceae</taxon>
        <taxon>Gryllotalpicola</taxon>
    </lineage>
</organism>
<comment type="caution">
    <text evidence="2">The sequence shown here is derived from an EMBL/GenBank/DDBJ whole genome shotgun (WGS) entry which is preliminary data.</text>
</comment>
<dbReference type="Pfam" id="PF11104">
    <property type="entry name" value="PilM_2"/>
    <property type="match status" value="1"/>
</dbReference>
<dbReference type="Proteomes" id="UP001595900">
    <property type="component" value="Unassembled WGS sequence"/>
</dbReference>
<dbReference type="PANTHER" id="PTHR32432:SF3">
    <property type="entry name" value="ETHANOLAMINE UTILIZATION PROTEIN EUTJ"/>
    <property type="match status" value="1"/>
</dbReference>
<evidence type="ECO:0000313" key="3">
    <source>
        <dbReference type="Proteomes" id="UP001595900"/>
    </source>
</evidence>
<dbReference type="Gene3D" id="3.30.1490.300">
    <property type="match status" value="1"/>
</dbReference>
<evidence type="ECO:0000313" key="2">
    <source>
        <dbReference type="EMBL" id="MFC4242434.1"/>
    </source>
</evidence>
<dbReference type="PANTHER" id="PTHR32432">
    <property type="entry name" value="CELL DIVISION PROTEIN FTSA-RELATED"/>
    <property type="match status" value="1"/>
</dbReference>
<dbReference type="EMBL" id="JBHSCN010000002">
    <property type="protein sequence ID" value="MFC4242434.1"/>
    <property type="molecule type" value="Genomic_DNA"/>
</dbReference>